<evidence type="ECO:0000313" key="5">
    <source>
        <dbReference type="Proteomes" id="UP001597073"/>
    </source>
</evidence>
<keyword evidence="5" id="KW-1185">Reference proteome</keyword>
<dbReference type="PANTHER" id="PTHR38599">
    <property type="entry name" value="CUPIN DOMAIN PROTEIN (AFU_ORTHOLOGUE AFUA_3G13620)"/>
    <property type="match status" value="1"/>
</dbReference>
<dbReference type="RefSeq" id="WP_377145692.1">
    <property type="nucleotide sequence ID" value="NZ_JBHTIA010000024.1"/>
</dbReference>
<dbReference type="PROSITE" id="PS51257">
    <property type="entry name" value="PROKAR_LIPOPROTEIN"/>
    <property type="match status" value="1"/>
</dbReference>
<feature type="chain" id="PRO_5047186850" evidence="2">
    <location>
        <begin position="19"/>
        <end position="182"/>
    </location>
</feature>
<dbReference type="InterPro" id="IPR011051">
    <property type="entry name" value="RmlC_Cupin_sf"/>
</dbReference>
<dbReference type="Pfam" id="PF07883">
    <property type="entry name" value="Cupin_2"/>
    <property type="match status" value="1"/>
</dbReference>
<dbReference type="PANTHER" id="PTHR38599:SF1">
    <property type="entry name" value="CUPIN DOMAIN PROTEIN (AFU_ORTHOLOGUE AFUA_3G13620)"/>
    <property type="match status" value="1"/>
</dbReference>
<name>A0ABW2ZLP7_9SPHI</name>
<feature type="signal peptide" evidence="2">
    <location>
        <begin position="1"/>
        <end position="18"/>
    </location>
</feature>
<keyword evidence="2" id="KW-0732">Signal</keyword>
<sequence length="182" mass="18882">MKKLFYLLAIAVTIAVQSCGNHSGSSTGESDSTANPVDSASKSITSVDTSDTASIDKAKETGVGSATQATASTDIKGIVWKELEKLPLASDPSKEESIGVAVIQPSAPAERHSHVENEVGYVLEGESLLEVDGEPARTIRAGDSFAIPAGRVHRAKTTGSVPLKVVVTYIVAQGQPLARPAK</sequence>
<reference evidence="5" key="1">
    <citation type="journal article" date="2019" name="Int. J. Syst. Evol. Microbiol.">
        <title>The Global Catalogue of Microorganisms (GCM) 10K type strain sequencing project: providing services to taxonomists for standard genome sequencing and annotation.</title>
        <authorList>
            <consortium name="The Broad Institute Genomics Platform"/>
            <consortium name="The Broad Institute Genome Sequencing Center for Infectious Disease"/>
            <person name="Wu L."/>
            <person name="Ma J."/>
        </authorList>
    </citation>
    <scope>NUCLEOTIDE SEQUENCE [LARGE SCALE GENOMIC DNA]</scope>
    <source>
        <strain evidence="5">CCUG 60742</strain>
    </source>
</reference>
<dbReference type="InterPro" id="IPR014710">
    <property type="entry name" value="RmlC-like_jellyroll"/>
</dbReference>
<organism evidence="4 5">
    <name type="scientific">Mucilaginibacter lutimaris</name>
    <dbReference type="NCBI Taxonomy" id="931629"/>
    <lineage>
        <taxon>Bacteria</taxon>
        <taxon>Pseudomonadati</taxon>
        <taxon>Bacteroidota</taxon>
        <taxon>Sphingobacteriia</taxon>
        <taxon>Sphingobacteriales</taxon>
        <taxon>Sphingobacteriaceae</taxon>
        <taxon>Mucilaginibacter</taxon>
    </lineage>
</organism>
<evidence type="ECO:0000313" key="4">
    <source>
        <dbReference type="EMBL" id="MFD0767159.1"/>
    </source>
</evidence>
<dbReference type="EMBL" id="JBHTIA010000024">
    <property type="protein sequence ID" value="MFD0767159.1"/>
    <property type="molecule type" value="Genomic_DNA"/>
</dbReference>
<accession>A0ABW2ZLP7</accession>
<evidence type="ECO:0000256" key="1">
    <source>
        <dbReference type="SAM" id="MobiDB-lite"/>
    </source>
</evidence>
<protein>
    <submittedName>
        <fullName evidence="4">Cupin domain-containing protein</fullName>
    </submittedName>
</protein>
<comment type="caution">
    <text evidence="4">The sequence shown here is derived from an EMBL/GenBank/DDBJ whole genome shotgun (WGS) entry which is preliminary data.</text>
</comment>
<feature type="domain" description="Cupin type-2" evidence="3">
    <location>
        <begin position="100"/>
        <end position="169"/>
    </location>
</feature>
<gene>
    <name evidence="4" type="ORF">ACFQZI_20055</name>
</gene>
<proteinExistence type="predicted"/>
<evidence type="ECO:0000256" key="2">
    <source>
        <dbReference type="SAM" id="SignalP"/>
    </source>
</evidence>
<dbReference type="SUPFAM" id="SSF51182">
    <property type="entry name" value="RmlC-like cupins"/>
    <property type="match status" value="1"/>
</dbReference>
<dbReference type="Proteomes" id="UP001597073">
    <property type="component" value="Unassembled WGS sequence"/>
</dbReference>
<evidence type="ECO:0000259" key="3">
    <source>
        <dbReference type="Pfam" id="PF07883"/>
    </source>
</evidence>
<feature type="region of interest" description="Disordered" evidence="1">
    <location>
        <begin position="20"/>
        <end position="53"/>
    </location>
</feature>
<dbReference type="Gene3D" id="2.60.120.10">
    <property type="entry name" value="Jelly Rolls"/>
    <property type="match status" value="1"/>
</dbReference>
<dbReference type="InterPro" id="IPR013096">
    <property type="entry name" value="Cupin_2"/>
</dbReference>